<dbReference type="OrthoDB" id="3800077at2759"/>
<feature type="compositionally biased region" description="Low complexity" evidence="1">
    <location>
        <begin position="109"/>
        <end position="122"/>
    </location>
</feature>
<dbReference type="AlphaFoldDB" id="A0A175W4I7"/>
<sequence length="506" mass="54910">MDPRHYNEATTQPGLEVHLSPGLEVVPGEHTQYGHHFPETREGANYDGKEIAASTIVYPDPYGSPQPPLYELPASEQPARRRRLWLVGGAVAAILIIIGAVLGGVLGSRAAGSSSGESAVSQSGGGANPTSTPSDNGTGNTSPSNTTTTRPESIRQGSALSVTGWRRSDGGAEMHLFYQDPQDGLRYSRCDTSRSIEGSDSCWEAPISFHSFAKPDTRLGASTLIFGDLYQPQTQLFYIGGRTRLMGTNFNSQYTPPYSEDSINDVQVFTGLNSSVTAYWPWAIYQDSTGELLHVRNQLLRNWSPTTTWDVNRINITAITASRLAIVPMSANFSRMAVKGGYAIFYQAPDETLAVSITDLDSPELDPDYPLSWQTELPTITLPIAGPFSAFSVARPSDPLQRVDTYVLYLDAEANINVLYTDSSSVSANSPAEWETIQPEVLQGVDRDTDIACLTLASSDRSAAGNPVLLEPASDENRCYFQRAGQVVEVRLDGQEWVEVGSVPMP</sequence>
<accession>A0A175W4I7</accession>
<organism evidence="3 4">
    <name type="scientific">Madurella mycetomatis</name>
    <dbReference type="NCBI Taxonomy" id="100816"/>
    <lineage>
        <taxon>Eukaryota</taxon>
        <taxon>Fungi</taxon>
        <taxon>Dikarya</taxon>
        <taxon>Ascomycota</taxon>
        <taxon>Pezizomycotina</taxon>
        <taxon>Sordariomycetes</taxon>
        <taxon>Sordariomycetidae</taxon>
        <taxon>Sordariales</taxon>
        <taxon>Sordariales incertae sedis</taxon>
        <taxon>Madurella</taxon>
    </lineage>
</organism>
<dbReference type="VEuPathDB" id="FungiDB:MMYC01_205435"/>
<comment type="caution">
    <text evidence="3">The sequence shown here is derived from an EMBL/GenBank/DDBJ whole genome shotgun (WGS) entry which is preliminary data.</text>
</comment>
<name>A0A175W4I7_9PEZI</name>
<keyword evidence="2" id="KW-1133">Transmembrane helix</keyword>
<keyword evidence="4" id="KW-1185">Reference proteome</keyword>
<dbReference type="Gene3D" id="2.120.10.70">
    <property type="entry name" value="Fucose-specific lectin"/>
    <property type="match status" value="1"/>
</dbReference>
<evidence type="ECO:0000313" key="4">
    <source>
        <dbReference type="Proteomes" id="UP000078237"/>
    </source>
</evidence>
<feature type="region of interest" description="Disordered" evidence="1">
    <location>
        <begin position="109"/>
        <end position="165"/>
    </location>
</feature>
<keyword evidence="2" id="KW-0472">Membrane</keyword>
<keyword evidence="2" id="KW-0812">Transmembrane</keyword>
<evidence type="ECO:0008006" key="5">
    <source>
        <dbReference type="Google" id="ProtNLM"/>
    </source>
</evidence>
<feature type="transmembrane region" description="Helical" evidence="2">
    <location>
        <begin position="84"/>
        <end position="106"/>
    </location>
</feature>
<dbReference type="STRING" id="100816.A0A175W4I7"/>
<evidence type="ECO:0000256" key="2">
    <source>
        <dbReference type="SAM" id="Phobius"/>
    </source>
</evidence>
<gene>
    <name evidence="3" type="ORF">MMYC01_205435</name>
</gene>
<dbReference type="Proteomes" id="UP000078237">
    <property type="component" value="Unassembled WGS sequence"/>
</dbReference>
<dbReference type="SUPFAM" id="SSF89372">
    <property type="entry name" value="Fucose-specific lectin"/>
    <property type="match status" value="1"/>
</dbReference>
<evidence type="ECO:0000256" key="1">
    <source>
        <dbReference type="SAM" id="MobiDB-lite"/>
    </source>
</evidence>
<reference evidence="3 4" key="1">
    <citation type="journal article" date="2016" name="Genome Announc.">
        <title>Genome Sequence of Madurella mycetomatis mm55, Isolated from a Human Mycetoma Case in Sudan.</title>
        <authorList>
            <person name="Smit S."/>
            <person name="Derks M.F."/>
            <person name="Bervoets S."/>
            <person name="Fahal A."/>
            <person name="van Leeuwen W."/>
            <person name="van Belkum A."/>
            <person name="van de Sande W.W."/>
        </authorList>
    </citation>
    <scope>NUCLEOTIDE SEQUENCE [LARGE SCALE GENOMIC DNA]</scope>
    <source>
        <strain evidence="4">mm55</strain>
    </source>
</reference>
<proteinExistence type="predicted"/>
<feature type="compositionally biased region" description="Low complexity" evidence="1">
    <location>
        <begin position="136"/>
        <end position="149"/>
    </location>
</feature>
<evidence type="ECO:0000313" key="3">
    <source>
        <dbReference type="EMBL" id="KXX78341.1"/>
    </source>
</evidence>
<dbReference type="EMBL" id="LCTW02000124">
    <property type="protein sequence ID" value="KXX78341.1"/>
    <property type="molecule type" value="Genomic_DNA"/>
</dbReference>
<protein>
    <recommendedName>
        <fullName evidence="5">Fucose-specific lectin</fullName>
    </recommendedName>
</protein>